<gene>
    <name evidence="1" type="ORF">VUQ07_05860</name>
</gene>
<dbReference type="EMBL" id="CP142436">
    <property type="protein sequence ID" value="XBC50793.1"/>
    <property type="molecule type" value="Genomic_DNA"/>
</dbReference>
<sequence length="71" mass="7827">MSEESLNICQQPGIKLEVDLAEHDAYAGCCPGKNSWHDSARKCCLGKKSLTNSVLSRLGQKLLMIVFMIES</sequence>
<name>A0AB74U0Y1_9LACT</name>
<dbReference type="AlphaFoldDB" id="A0AB74U0Y1"/>
<organism evidence="1">
    <name type="scientific">Dolosigranulum savutiense</name>
    <dbReference type="NCBI Taxonomy" id="3110288"/>
    <lineage>
        <taxon>Bacteria</taxon>
        <taxon>Bacillati</taxon>
        <taxon>Bacillota</taxon>
        <taxon>Bacilli</taxon>
        <taxon>Lactobacillales</taxon>
        <taxon>Carnobacteriaceae</taxon>
        <taxon>Dolosigranulum</taxon>
    </lineage>
</organism>
<proteinExistence type="predicted"/>
<dbReference type="RefSeq" id="WP_347299002.1">
    <property type="nucleotide sequence ID" value="NZ_CP142436.1"/>
</dbReference>
<protein>
    <submittedName>
        <fullName evidence="1">Uncharacterized protein</fullName>
    </submittedName>
</protein>
<evidence type="ECO:0000313" key="1">
    <source>
        <dbReference type="EMBL" id="XBC50793.1"/>
    </source>
</evidence>
<accession>A0AB74U0Y1</accession>
<reference evidence="1" key="1">
    <citation type="submission" date="2023-12" db="EMBL/GenBank/DDBJ databases">
        <title>Dolosigranulum savutii sp. nov. isolated from human upper respiratory samples collected in Botswana.</title>
        <authorList>
            <person name="Kelly M.S."/>
        </authorList>
    </citation>
    <scope>NUCLEOTIDE SEQUENCE</scope>
    <source>
        <strain evidence="1">MSK211</strain>
    </source>
</reference>